<sequence length="203" mass="23439">MPKLSQHEIRQKVLQALFNLELIDNIQKEIDKEAKAKRESAEKLQLKLDKKQHFAKEDDFTAQIEIKDLTREVNSIKLQADEAERFKIEAKPGAVEQFVFSYQEELSDEDEIVELPAFFTELLEGVEAYQEELDAKIEQYLAKGWSLERLTNVERCVLRIGAYEMLKTDISKKIALDEAIELAKDFSDETSGKFVNGLLKNLI</sequence>
<feature type="coiled-coil region" evidence="7">
    <location>
        <begin position="23"/>
        <end position="86"/>
    </location>
</feature>
<comment type="function">
    <text evidence="6">Involved in transcription antitermination. Required for transcription of ribosomal RNA (rRNA) genes. Binds specifically to the boxA antiterminator sequence of the ribosomal RNA (rrn) operons.</text>
</comment>
<dbReference type="RefSeq" id="WP_109245315.1">
    <property type="nucleotide sequence ID" value="NZ_BFFO01000002.1"/>
</dbReference>
<dbReference type="Gene3D" id="1.10.940.10">
    <property type="entry name" value="NusB-like"/>
    <property type="match status" value="1"/>
</dbReference>
<evidence type="ECO:0000259" key="8">
    <source>
        <dbReference type="Pfam" id="PF01029"/>
    </source>
</evidence>
<dbReference type="SUPFAM" id="SSF48013">
    <property type="entry name" value="NusB-like"/>
    <property type="match status" value="1"/>
</dbReference>
<keyword evidence="5 6" id="KW-0804">Transcription</keyword>
<evidence type="ECO:0000313" key="9">
    <source>
        <dbReference type="EMBL" id="GBG96330.1"/>
    </source>
</evidence>
<evidence type="ECO:0000256" key="7">
    <source>
        <dbReference type="SAM" id="Coils"/>
    </source>
</evidence>
<evidence type="ECO:0000256" key="5">
    <source>
        <dbReference type="ARBA" id="ARBA00023163"/>
    </source>
</evidence>
<evidence type="ECO:0000313" key="10">
    <source>
        <dbReference type="Proteomes" id="UP000245021"/>
    </source>
</evidence>
<feature type="domain" description="NusB/RsmB/TIM44" evidence="8">
    <location>
        <begin position="95"/>
        <end position="202"/>
    </location>
</feature>
<dbReference type="InterPro" id="IPR011605">
    <property type="entry name" value="NusB_fam"/>
</dbReference>
<dbReference type="GO" id="GO:0005829">
    <property type="term" value="C:cytosol"/>
    <property type="evidence" value="ECO:0007669"/>
    <property type="project" value="TreeGrafter"/>
</dbReference>
<protein>
    <recommendedName>
        <fullName evidence="6">Transcription antitermination protein NusB</fullName>
    </recommendedName>
    <alternativeName>
        <fullName evidence="6">Antitermination factor NusB</fullName>
    </alternativeName>
</protein>
<dbReference type="Proteomes" id="UP000245021">
    <property type="component" value="Unassembled WGS sequence"/>
</dbReference>
<keyword evidence="10" id="KW-1185">Reference proteome</keyword>
<dbReference type="GO" id="GO:0003723">
    <property type="term" value="F:RNA binding"/>
    <property type="evidence" value="ECO:0007669"/>
    <property type="project" value="UniProtKB-UniRule"/>
</dbReference>
<evidence type="ECO:0000256" key="1">
    <source>
        <dbReference type="ARBA" id="ARBA00005952"/>
    </source>
</evidence>
<reference evidence="9 10" key="1">
    <citation type="journal article" date="2018" name="Genome Announc.">
        <title>Draft Genome Sequence of Lactococcus sp. Strain NtB2 (JCM 32569), Isolated from the Gut of the Higher Termite Nasutitermes takasagoensis.</title>
        <authorList>
            <person name="Noda S."/>
            <person name="Aihara C."/>
            <person name="Yuki M."/>
            <person name="Ohkuma M."/>
        </authorList>
    </citation>
    <scope>NUCLEOTIDE SEQUENCE [LARGE SCALE GENOMIC DNA]</scope>
    <source>
        <strain evidence="9 10">NtB2</strain>
    </source>
</reference>
<keyword evidence="2 6" id="KW-0889">Transcription antitermination</keyword>
<dbReference type="EMBL" id="BFFO01000002">
    <property type="protein sequence ID" value="GBG96330.1"/>
    <property type="molecule type" value="Genomic_DNA"/>
</dbReference>
<evidence type="ECO:0000256" key="3">
    <source>
        <dbReference type="ARBA" id="ARBA00022884"/>
    </source>
</evidence>
<accession>A0A2R5HIW5</accession>
<organism evidence="9 10">
    <name type="scientific">Lactococcus termiticola</name>
    <dbReference type="NCBI Taxonomy" id="2169526"/>
    <lineage>
        <taxon>Bacteria</taxon>
        <taxon>Bacillati</taxon>
        <taxon>Bacillota</taxon>
        <taxon>Bacilli</taxon>
        <taxon>Lactobacillales</taxon>
        <taxon>Streptococcaceae</taxon>
        <taxon>Lactococcus</taxon>
    </lineage>
</organism>
<evidence type="ECO:0000256" key="2">
    <source>
        <dbReference type="ARBA" id="ARBA00022814"/>
    </source>
</evidence>
<dbReference type="OrthoDB" id="9811381at2"/>
<dbReference type="PANTHER" id="PTHR11078:SF3">
    <property type="entry name" value="ANTITERMINATION NUSB DOMAIN-CONTAINING PROTEIN"/>
    <property type="match status" value="1"/>
</dbReference>
<comment type="similarity">
    <text evidence="1 6">Belongs to the NusB family.</text>
</comment>
<comment type="caution">
    <text evidence="9">The sequence shown here is derived from an EMBL/GenBank/DDBJ whole genome shotgun (WGS) entry which is preliminary data.</text>
</comment>
<dbReference type="NCBIfam" id="TIGR01951">
    <property type="entry name" value="nusB"/>
    <property type="match status" value="1"/>
</dbReference>
<evidence type="ECO:0000256" key="4">
    <source>
        <dbReference type="ARBA" id="ARBA00023015"/>
    </source>
</evidence>
<dbReference type="HAMAP" id="MF_00073">
    <property type="entry name" value="NusB"/>
    <property type="match status" value="1"/>
</dbReference>
<dbReference type="GO" id="GO:0006353">
    <property type="term" value="P:DNA-templated transcription termination"/>
    <property type="evidence" value="ECO:0007669"/>
    <property type="project" value="UniProtKB-UniRule"/>
</dbReference>
<name>A0A2R5HIW5_9LACT</name>
<evidence type="ECO:0000256" key="6">
    <source>
        <dbReference type="HAMAP-Rule" id="MF_00073"/>
    </source>
</evidence>
<dbReference type="InterPro" id="IPR006027">
    <property type="entry name" value="NusB_RsmB_TIM44"/>
</dbReference>
<dbReference type="AlphaFoldDB" id="A0A2R5HIW5"/>
<dbReference type="Pfam" id="PF01029">
    <property type="entry name" value="NusB"/>
    <property type="match status" value="1"/>
</dbReference>
<dbReference type="GO" id="GO:0031564">
    <property type="term" value="P:transcription antitermination"/>
    <property type="evidence" value="ECO:0007669"/>
    <property type="project" value="UniProtKB-KW"/>
</dbReference>
<keyword evidence="4 6" id="KW-0805">Transcription regulation</keyword>
<dbReference type="InterPro" id="IPR035926">
    <property type="entry name" value="NusB-like_sf"/>
</dbReference>
<dbReference type="PANTHER" id="PTHR11078">
    <property type="entry name" value="N UTILIZATION SUBSTANCE PROTEIN B-RELATED"/>
    <property type="match status" value="1"/>
</dbReference>
<gene>
    <name evidence="6 9" type="primary">nusB</name>
    <name evidence="9" type="ORF">NtB2_00441</name>
</gene>
<keyword evidence="3 6" id="KW-0694">RNA-binding</keyword>
<keyword evidence="7" id="KW-0175">Coiled coil</keyword>
<proteinExistence type="inferred from homology"/>